<keyword evidence="11" id="KW-0067">ATP-binding</keyword>
<keyword evidence="6" id="KW-1003">Cell membrane</keyword>
<feature type="transmembrane region" description="Helical" evidence="18">
    <location>
        <begin position="139"/>
        <end position="158"/>
    </location>
</feature>
<dbReference type="SFLD" id="SFLDF00027">
    <property type="entry name" value="p-type_atpase"/>
    <property type="match status" value="1"/>
</dbReference>
<dbReference type="InterPro" id="IPR006068">
    <property type="entry name" value="ATPase_P-typ_cation-transptr_C"/>
</dbReference>
<dbReference type="Pfam" id="PF13246">
    <property type="entry name" value="Cation_ATPase"/>
    <property type="match status" value="1"/>
</dbReference>
<evidence type="ECO:0000256" key="8">
    <source>
        <dbReference type="ARBA" id="ARBA00022553"/>
    </source>
</evidence>
<evidence type="ECO:0000313" key="20">
    <source>
        <dbReference type="EMBL" id="TVY81744.1"/>
    </source>
</evidence>
<keyword evidence="13" id="KW-1278">Translocase</keyword>
<feature type="domain" description="Cation-transporting P-type ATPase N-terminal" evidence="19">
    <location>
        <begin position="63"/>
        <end position="136"/>
    </location>
</feature>
<dbReference type="PROSITE" id="PS00154">
    <property type="entry name" value="ATPASE_E1_E2"/>
    <property type="match status" value="1"/>
</dbReference>
<evidence type="ECO:0000256" key="5">
    <source>
        <dbReference type="ARBA" id="ARBA00013555"/>
    </source>
</evidence>
<dbReference type="Gene3D" id="3.40.1110.10">
    <property type="entry name" value="Calcium-transporting ATPase, cytoplasmic domain N"/>
    <property type="match status" value="1"/>
</dbReference>
<dbReference type="Pfam" id="PF00122">
    <property type="entry name" value="E1-E2_ATPase"/>
    <property type="match status" value="1"/>
</dbReference>
<feature type="transmembrane region" description="Helical" evidence="18">
    <location>
        <begin position="906"/>
        <end position="924"/>
    </location>
</feature>
<dbReference type="GO" id="GO:0016887">
    <property type="term" value="F:ATP hydrolysis activity"/>
    <property type="evidence" value="ECO:0007669"/>
    <property type="project" value="InterPro"/>
</dbReference>
<dbReference type="EC" id="7.2.2.14" evidence="4"/>
<dbReference type="InterPro" id="IPR023298">
    <property type="entry name" value="ATPase_P-typ_TM_dom_sf"/>
</dbReference>
<name>A0A8T9CDE6_9HELO</name>
<keyword evidence="10" id="KW-0547">Nucleotide-binding</keyword>
<feature type="transmembrane region" description="Helical" evidence="18">
    <location>
        <begin position="801"/>
        <end position="822"/>
    </location>
</feature>
<evidence type="ECO:0000256" key="1">
    <source>
        <dbReference type="ARBA" id="ARBA00003954"/>
    </source>
</evidence>
<comment type="function">
    <text evidence="1">Mediates magnesium influx to the cytosol.</text>
</comment>
<comment type="subcellular location">
    <subcellularLocation>
        <location evidence="2">Cell inner membrane</location>
        <topology evidence="2">Multi-pass membrane protein</topology>
    </subcellularLocation>
</comment>
<keyword evidence="8" id="KW-0597">Phosphoprotein</keyword>
<organism evidence="20 21">
    <name type="scientific">Lachnellula suecica</name>
    <dbReference type="NCBI Taxonomy" id="602035"/>
    <lineage>
        <taxon>Eukaryota</taxon>
        <taxon>Fungi</taxon>
        <taxon>Dikarya</taxon>
        <taxon>Ascomycota</taxon>
        <taxon>Pezizomycotina</taxon>
        <taxon>Leotiomycetes</taxon>
        <taxon>Helotiales</taxon>
        <taxon>Lachnaceae</taxon>
        <taxon>Lachnellula</taxon>
    </lineage>
</organism>
<dbReference type="InterPro" id="IPR001757">
    <property type="entry name" value="P_typ_ATPase"/>
</dbReference>
<evidence type="ECO:0000256" key="15">
    <source>
        <dbReference type="ARBA" id="ARBA00023136"/>
    </source>
</evidence>
<dbReference type="InterPro" id="IPR018303">
    <property type="entry name" value="ATPase_P-typ_P_site"/>
</dbReference>
<dbReference type="NCBIfam" id="TIGR01494">
    <property type="entry name" value="ATPase_P-type"/>
    <property type="match status" value="1"/>
</dbReference>
<dbReference type="NCBIfam" id="TIGR01524">
    <property type="entry name" value="ATPase-IIIB_Mg"/>
    <property type="match status" value="1"/>
</dbReference>
<dbReference type="Pfam" id="PF00689">
    <property type="entry name" value="Cation_ATPase_C"/>
    <property type="match status" value="1"/>
</dbReference>
<dbReference type="InterPro" id="IPR023299">
    <property type="entry name" value="ATPase_P-typ_cyto_dom_N"/>
</dbReference>
<dbReference type="InterPro" id="IPR044492">
    <property type="entry name" value="P_typ_ATPase_HD_dom"/>
</dbReference>
<dbReference type="GO" id="GO:0005886">
    <property type="term" value="C:plasma membrane"/>
    <property type="evidence" value="ECO:0007669"/>
    <property type="project" value="UniProtKB-SubCell"/>
</dbReference>
<evidence type="ECO:0000256" key="9">
    <source>
        <dbReference type="ARBA" id="ARBA00022692"/>
    </source>
</evidence>
<keyword evidence="9 18" id="KW-0812">Transmembrane</keyword>
<dbReference type="SUPFAM" id="SSF56784">
    <property type="entry name" value="HAD-like"/>
    <property type="match status" value="1"/>
</dbReference>
<comment type="caution">
    <text evidence="20">The sequence shown here is derived from an EMBL/GenBank/DDBJ whole genome shotgun (WGS) entry which is preliminary data.</text>
</comment>
<evidence type="ECO:0000256" key="4">
    <source>
        <dbReference type="ARBA" id="ARBA00012786"/>
    </source>
</evidence>
<protein>
    <recommendedName>
        <fullName evidence="5">Magnesium-transporting ATPase, P-type 1</fullName>
        <ecNumber evidence="4">7.2.2.14</ecNumber>
    </recommendedName>
    <alternativeName>
        <fullName evidence="16">Mg(2+) transport ATPase, P-type 1</fullName>
    </alternativeName>
</protein>
<feature type="transmembrane region" description="Helical" evidence="18">
    <location>
        <begin position="872"/>
        <end position="894"/>
    </location>
</feature>
<evidence type="ECO:0000256" key="14">
    <source>
        <dbReference type="ARBA" id="ARBA00022989"/>
    </source>
</evidence>
<dbReference type="Gene3D" id="1.20.1110.10">
    <property type="entry name" value="Calcium-transporting ATPase, transmembrane domain"/>
    <property type="match status" value="1"/>
</dbReference>
<evidence type="ECO:0000256" key="10">
    <source>
        <dbReference type="ARBA" id="ARBA00022741"/>
    </source>
</evidence>
<dbReference type="EMBL" id="QGMK01000428">
    <property type="protein sequence ID" value="TVY81744.1"/>
    <property type="molecule type" value="Genomic_DNA"/>
</dbReference>
<dbReference type="Gene3D" id="3.40.50.1000">
    <property type="entry name" value="HAD superfamily/HAD-like"/>
    <property type="match status" value="1"/>
</dbReference>
<dbReference type="InterPro" id="IPR008250">
    <property type="entry name" value="ATPase_P-typ_transduc_dom_A_sf"/>
</dbReference>
<dbReference type="SFLD" id="SFLDS00003">
    <property type="entry name" value="Haloacid_Dehalogenase"/>
    <property type="match status" value="1"/>
</dbReference>
<reference evidence="20 21" key="1">
    <citation type="submission" date="2018-05" db="EMBL/GenBank/DDBJ databases">
        <title>Genome sequencing and assembly of the regulated plant pathogen Lachnellula willkommii and related sister species for the development of diagnostic species identification markers.</title>
        <authorList>
            <person name="Giroux E."/>
            <person name="Bilodeau G."/>
        </authorList>
    </citation>
    <scope>NUCLEOTIDE SEQUENCE [LARGE SCALE GENOMIC DNA]</scope>
    <source>
        <strain evidence="20 21">CBS 268.59</strain>
    </source>
</reference>
<keyword evidence="7" id="KW-0997">Cell inner membrane</keyword>
<keyword evidence="21" id="KW-1185">Reference proteome</keyword>
<dbReference type="OrthoDB" id="158672at2759"/>
<dbReference type="SMART" id="SM00831">
    <property type="entry name" value="Cation_ATPase_N"/>
    <property type="match status" value="1"/>
</dbReference>
<proteinExistence type="inferred from homology"/>
<comment type="similarity">
    <text evidence="3">Belongs to the cation transport ATPase (P-type) (TC 3.A.3) family. Type IIIB subfamily.</text>
</comment>
<dbReference type="InterPro" id="IPR023214">
    <property type="entry name" value="HAD_sf"/>
</dbReference>
<dbReference type="PRINTS" id="PR01836">
    <property type="entry name" value="MGATPASE"/>
</dbReference>
<evidence type="ECO:0000256" key="7">
    <source>
        <dbReference type="ARBA" id="ARBA00022519"/>
    </source>
</evidence>
<dbReference type="Gene3D" id="2.70.150.10">
    <property type="entry name" value="Calcium-transporting ATPase, cytoplasmic transduction domain A"/>
    <property type="match status" value="1"/>
</dbReference>
<dbReference type="InterPro" id="IPR036412">
    <property type="entry name" value="HAD-like_sf"/>
</dbReference>
<dbReference type="SUPFAM" id="SSF81653">
    <property type="entry name" value="Calcium ATPase, transduction domain A"/>
    <property type="match status" value="1"/>
</dbReference>
<dbReference type="InterPro" id="IPR059000">
    <property type="entry name" value="ATPase_P-type_domA"/>
</dbReference>
<dbReference type="Proteomes" id="UP000469558">
    <property type="component" value="Unassembled WGS sequence"/>
</dbReference>
<feature type="transmembrane region" description="Helical" evidence="18">
    <location>
        <begin position="310"/>
        <end position="330"/>
    </location>
</feature>
<comment type="catalytic activity">
    <reaction evidence="17">
        <text>Mg(2+)(out) + ATP + H2O = Mg(2+)(in) + ADP + phosphate + H(+)</text>
        <dbReference type="Rhea" id="RHEA:10260"/>
        <dbReference type="ChEBI" id="CHEBI:15377"/>
        <dbReference type="ChEBI" id="CHEBI:15378"/>
        <dbReference type="ChEBI" id="CHEBI:18420"/>
        <dbReference type="ChEBI" id="CHEBI:30616"/>
        <dbReference type="ChEBI" id="CHEBI:43474"/>
        <dbReference type="ChEBI" id="CHEBI:456216"/>
        <dbReference type="EC" id="7.2.2.14"/>
    </reaction>
</comment>
<evidence type="ECO:0000313" key="21">
    <source>
        <dbReference type="Proteomes" id="UP000469558"/>
    </source>
</evidence>
<dbReference type="SFLD" id="SFLDG00002">
    <property type="entry name" value="C1.7:_P-type_atpase_like"/>
    <property type="match status" value="1"/>
</dbReference>
<evidence type="ECO:0000256" key="16">
    <source>
        <dbReference type="ARBA" id="ARBA00029806"/>
    </source>
</evidence>
<keyword evidence="12" id="KW-0460">Magnesium</keyword>
<evidence type="ECO:0000256" key="6">
    <source>
        <dbReference type="ARBA" id="ARBA00022475"/>
    </source>
</evidence>
<evidence type="ECO:0000256" key="13">
    <source>
        <dbReference type="ARBA" id="ARBA00022967"/>
    </source>
</evidence>
<keyword evidence="15 18" id="KW-0472">Membrane</keyword>
<evidence type="ECO:0000256" key="11">
    <source>
        <dbReference type="ARBA" id="ARBA00022840"/>
    </source>
</evidence>
<dbReference type="Pfam" id="PF00690">
    <property type="entry name" value="Cation_ATPase_N"/>
    <property type="match status" value="1"/>
</dbReference>
<dbReference type="SUPFAM" id="SSF81665">
    <property type="entry name" value="Calcium ATPase, transmembrane domain M"/>
    <property type="match status" value="1"/>
</dbReference>
<dbReference type="GO" id="GO:0005524">
    <property type="term" value="F:ATP binding"/>
    <property type="evidence" value="ECO:0007669"/>
    <property type="project" value="UniProtKB-KW"/>
</dbReference>
<accession>A0A8T9CDE6</accession>
<dbReference type="PANTHER" id="PTHR42861">
    <property type="entry name" value="CALCIUM-TRANSPORTING ATPASE"/>
    <property type="match status" value="1"/>
</dbReference>
<dbReference type="GO" id="GO:0015444">
    <property type="term" value="F:P-type magnesium transporter activity"/>
    <property type="evidence" value="ECO:0007669"/>
    <property type="project" value="UniProtKB-EC"/>
</dbReference>
<evidence type="ECO:0000256" key="2">
    <source>
        <dbReference type="ARBA" id="ARBA00004429"/>
    </source>
</evidence>
<gene>
    <name evidence="20" type="primary">mgtB</name>
    <name evidence="20" type="ORF">LSUE1_G002824</name>
</gene>
<keyword evidence="14 18" id="KW-1133">Transmembrane helix</keyword>
<evidence type="ECO:0000256" key="18">
    <source>
        <dbReference type="SAM" id="Phobius"/>
    </source>
</evidence>
<dbReference type="InterPro" id="IPR006415">
    <property type="entry name" value="P-type_ATPase_IIIB"/>
</dbReference>
<evidence type="ECO:0000256" key="12">
    <source>
        <dbReference type="ARBA" id="ARBA00022842"/>
    </source>
</evidence>
<feature type="transmembrane region" description="Helical" evidence="18">
    <location>
        <begin position="342"/>
        <end position="363"/>
    </location>
</feature>
<evidence type="ECO:0000259" key="19">
    <source>
        <dbReference type="SMART" id="SM00831"/>
    </source>
</evidence>
<sequence length="936" mass="103210">MPFQIKSLWAQPQVTAISRTDSDQTIGSLRSDDVLMSEMETGAPAWLEVSSANKTSYETAFTSLAAISGDEAVKKLGSSKSGLDTEEAAARLKTYGENVLSSKKPPTKWQLALSSLLDWFNGILVVIGIVTLAMPEREYATAGIIFAMIVAGCIIRFWQENRSAEAAIELQDGVAADVRVRRRNDHKGEFIEMTVDQKYVVPGDVIVINPGDTVPADCRVLQASNLSVSQSSLDGESEPKRKDSGRQIAKADGCLHELENIIFMGTHVISGSGLAVVLRTGDNAYIATSIMKKILEKRPQNAFQRGIKQLSWAMIVVIFVVCPIVFAISWMKNGNLLDDSLFAVSVAVGLMPQMLPAIINSNLARGAYVLNKKSALVKRLPSLQNLGAMTVLCSDKTGTLTKDEIALCDYLEPEGKEHLRVFTLAHANAAAQSGAKNSIDAAILKHPASEKIIPILGQKVGEIAFTFEARRSSGIFETAPGKHLLVCKGAYEEVLALCSRIRLQEQTLPLSDAYTKDLNKRIGVLNAEGYRVVLLATREIGELTDAENTNFDRYDAGMTIEGFLTFLDPPKEDARVSIARLHELEVDVRVLTGDNLGVALKVCRDLEIVKRVDEVDDQHVQAITGPQLSLLDETEFHETVKHCKIFAKLTPTQKGDVINSLRERHNHVVGMLGDGVNDSVALRVADAGISVDTGANVAKDCADVILTKKELSIVVDAVRVGRTTQGNTIKYIKVVFSSNFGNILSILIATSWLDYQPMTSLQILLGGLLYECSQLAIPWDHMDDEYLAVPSKWSVWDLTRFMGIQGPISSLVDIFTFCLNWYYYNLRDGNNKHDVRVARTQWYLQGLLTQILIVHLMRTSKIPFVQSRPAKQLVCSSIVMLAIGFSLPYIGPIAHAVEFERPNNSFLGFLVAEMAFYAVLVEITKRIQLKYFKRWL</sequence>
<feature type="transmembrane region" description="Helical" evidence="18">
    <location>
        <begin position="111"/>
        <end position="133"/>
    </location>
</feature>
<evidence type="ECO:0000256" key="17">
    <source>
        <dbReference type="ARBA" id="ARBA00047295"/>
    </source>
</evidence>
<dbReference type="InterPro" id="IPR004014">
    <property type="entry name" value="ATPase_P-typ_cation-transptr_N"/>
</dbReference>
<dbReference type="AlphaFoldDB" id="A0A8T9CDE6"/>
<evidence type="ECO:0000256" key="3">
    <source>
        <dbReference type="ARBA" id="ARBA00008746"/>
    </source>
</evidence>